<dbReference type="InterPro" id="IPR018640">
    <property type="entry name" value="DUF2063"/>
</dbReference>
<evidence type="ECO:0000313" key="2">
    <source>
        <dbReference type="EMBL" id="NVO24311.1"/>
    </source>
</evidence>
<dbReference type="AlphaFoldDB" id="A0A850QEN1"/>
<dbReference type="InterPro" id="IPR044922">
    <property type="entry name" value="DUF2063_N_sf"/>
</dbReference>
<protein>
    <submittedName>
        <fullName evidence="2">DUF2063 domain-containing protein</fullName>
    </submittedName>
</protein>
<gene>
    <name evidence="2" type="ORF">HJ536_13170</name>
</gene>
<evidence type="ECO:0000259" key="1">
    <source>
        <dbReference type="Pfam" id="PF09836"/>
    </source>
</evidence>
<dbReference type="EMBL" id="JABCJE010000006">
    <property type="protein sequence ID" value="NVO24311.1"/>
    <property type="molecule type" value="Genomic_DNA"/>
</dbReference>
<sequence>MTQGTFIQAVLIPDLPPPPQIRVTEAATRFNVYRNNVVVSLTEALQAAFPAIAQLVGPEFFAAMGGEFVRAHPPQTPVMAFYGAAFPNWLRGFAPVAALPYLPEVAAIEQARREAYHAADAPPLTGEQLARLAPDALVTLCVQPHPAARALRTVQPALAVWAQCIGVPDLARETPPEVLITRPAMAVQVHPAPAGTASTLFALANGVPLGEALGDVNPAHILTCLLGAGALANPKVFPCPT</sequence>
<dbReference type="Proteomes" id="UP000592216">
    <property type="component" value="Unassembled WGS sequence"/>
</dbReference>
<dbReference type="RefSeq" id="WP_177158053.1">
    <property type="nucleotide sequence ID" value="NZ_JABCJE010000006.1"/>
</dbReference>
<dbReference type="Gene3D" id="1.10.150.690">
    <property type="entry name" value="DUF2063"/>
    <property type="match status" value="1"/>
</dbReference>
<comment type="caution">
    <text evidence="2">The sequence shown here is derived from an EMBL/GenBank/DDBJ whole genome shotgun (WGS) entry which is preliminary data.</text>
</comment>
<name>A0A850QEN1_9RHOB</name>
<accession>A0A850QEN1</accession>
<dbReference type="Pfam" id="PF09836">
    <property type="entry name" value="DUF2063"/>
    <property type="match status" value="1"/>
</dbReference>
<organism evidence="2 3">
    <name type="scientific">Donghicola mangrovi</name>
    <dbReference type="NCBI Taxonomy" id="2729614"/>
    <lineage>
        <taxon>Bacteria</taxon>
        <taxon>Pseudomonadati</taxon>
        <taxon>Pseudomonadota</taxon>
        <taxon>Alphaproteobacteria</taxon>
        <taxon>Rhodobacterales</taxon>
        <taxon>Roseobacteraceae</taxon>
        <taxon>Donghicola</taxon>
    </lineage>
</organism>
<proteinExistence type="predicted"/>
<reference evidence="2 3" key="1">
    <citation type="submission" date="2020-04" db="EMBL/GenBank/DDBJ databases">
        <title>Donghicola sp., a member of the Rhodobacteraceae family isolated from mangrove forest in Thailand.</title>
        <authorList>
            <person name="Charoenyingcharoen P."/>
            <person name="Yukphan P."/>
        </authorList>
    </citation>
    <scope>NUCLEOTIDE SEQUENCE [LARGE SCALE GENOMIC DNA]</scope>
    <source>
        <strain evidence="2 3">B5-SW-15</strain>
    </source>
</reference>
<evidence type="ECO:0000313" key="3">
    <source>
        <dbReference type="Proteomes" id="UP000592216"/>
    </source>
</evidence>
<feature type="domain" description="Putative DNA-binding" evidence="1">
    <location>
        <begin position="2"/>
        <end position="90"/>
    </location>
</feature>